<protein>
    <recommendedName>
        <fullName evidence="5">Ig-like domain-containing protein</fullName>
    </recommendedName>
</protein>
<feature type="chain" id="PRO_5043484813" description="Ig-like domain-containing protein" evidence="2">
    <location>
        <begin position="28"/>
        <end position="316"/>
    </location>
</feature>
<name>A0AAV6RU94_SOLSE</name>
<comment type="caution">
    <text evidence="3">The sequence shown here is derived from an EMBL/GenBank/DDBJ whole genome shotgun (WGS) entry which is preliminary data.</text>
</comment>
<evidence type="ECO:0000256" key="2">
    <source>
        <dbReference type="SAM" id="SignalP"/>
    </source>
</evidence>
<proteinExistence type="predicted"/>
<evidence type="ECO:0000256" key="1">
    <source>
        <dbReference type="SAM" id="Phobius"/>
    </source>
</evidence>
<evidence type="ECO:0008006" key="5">
    <source>
        <dbReference type="Google" id="ProtNLM"/>
    </source>
</evidence>
<keyword evidence="1" id="KW-0472">Membrane</keyword>
<keyword evidence="1" id="KW-1133">Transmembrane helix</keyword>
<keyword evidence="1" id="KW-0812">Transmembrane</keyword>
<feature type="transmembrane region" description="Helical" evidence="1">
    <location>
        <begin position="234"/>
        <end position="254"/>
    </location>
</feature>
<dbReference type="EMBL" id="JAGKHQ010000009">
    <property type="protein sequence ID" value="KAG7508213.1"/>
    <property type="molecule type" value="Genomic_DNA"/>
</dbReference>
<accession>A0AAV6RU94</accession>
<evidence type="ECO:0000313" key="3">
    <source>
        <dbReference type="EMBL" id="KAG7508213.1"/>
    </source>
</evidence>
<keyword evidence="4" id="KW-1185">Reference proteome</keyword>
<feature type="signal peptide" evidence="2">
    <location>
        <begin position="1"/>
        <end position="27"/>
    </location>
</feature>
<evidence type="ECO:0000313" key="4">
    <source>
        <dbReference type="Proteomes" id="UP000693946"/>
    </source>
</evidence>
<reference evidence="3 4" key="1">
    <citation type="journal article" date="2021" name="Sci. Rep.">
        <title>Chromosome anchoring in Senegalese sole (Solea senegalensis) reveals sex-associated markers and genome rearrangements in flatfish.</title>
        <authorList>
            <person name="Guerrero-Cozar I."/>
            <person name="Gomez-Garrido J."/>
            <person name="Berbel C."/>
            <person name="Martinez-Blanch J.F."/>
            <person name="Alioto T."/>
            <person name="Claros M.G."/>
            <person name="Gagnaire P.A."/>
            <person name="Manchado M."/>
        </authorList>
    </citation>
    <scope>NUCLEOTIDE SEQUENCE [LARGE SCALE GENOMIC DNA]</scope>
    <source>
        <strain evidence="3">Sse05_10M</strain>
    </source>
</reference>
<organism evidence="3 4">
    <name type="scientific">Solea senegalensis</name>
    <name type="common">Senegalese sole</name>
    <dbReference type="NCBI Taxonomy" id="28829"/>
    <lineage>
        <taxon>Eukaryota</taxon>
        <taxon>Metazoa</taxon>
        <taxon>Chordata</taxon>
        <taxon>Craniata</taxon>
        <taxon>Vertebrata</taxon>
        <taxon>Euteleostomi</taxon>
        <taxon>Actinopterygii</taxon>
        <taxon>Neopterygii</taxon>
        <taxon>Teleostei</taxon>
        <taxon>Neoteleostei</taxon>
        <taxon>Acanthomorphata</taxon>
        <taxon>Carangaria</taxon>
        <taxon>Pleuronectiformes</taxon>
        <taxon>Pleuronectoidei</taxon>
        <taxon>Soleidae</taxon>
        <taxon>Solea</taxon>
    </lineage>
</organism>
<sequence length="316" mass="35102">MAGFVRVAKRLLLLLLLLPLITTGVAAEDGLISAVRAYDIAVPCEGDLVCFHIWQIDTLDGEYIGIVSNGELQTAETEEDKCNFQIQDITAEDVGRHRCQKRTNDFSLYNTAPVINLTPAKTVSLQCVFLSVVEKRYCLTKLRKRVSLMWVDEAGAEIQADSQHHIMQRSSCDITLTVTYQSPENMTFRCQATVARKVFTSVELQVRASAVTGKGRGLIYEIETEYQGYNRDTIGAVVGVVACVALTVAVAVFARRRRRTRTNGQQHNESCSAQSSTCYAVNTGDVIYADIIHPSGSDRVWVHECESTEYASVQYK</sequence>
<gene>
    <name evidence="3" type="ORF">JOB18_006716</name>
</gene>
<dbReference type="AlphaFoldDB" id="A0AAV6RU94"/>
<keyword evidence="2" id="KW-0732">Signal</keyword>
<dbReference type="Proteomes" id="UP000693946">
    <property type="component" value="Linkage Group LG17"/>
</dbReference>